<evidence type="ECO:0000313" key="11">
    <source>
        <dbReference type="Proteomes" id="UP000245639"/>
    </source>
</evidence>
<evidence type="ECO:0000256" key="4">
    <source>
        <dbReference type="ARBA" id="ARBA00022692"/>
    </source>
</evidence>
<keyword evidence="6 8" id="KW-0472">Membrane</keyword>
<dbReference type="Gene3D" id="3.90.550.10">
    <property type="entry name" value="Spore Coat Polysaccharide Biosynthesis Protein SpsA, Chain A"/>
    <property type="match status" value="1"/>
</dbReference>
<evidence type="ECO:0000256" key="2">
    <source>
        <dbReference type="ARBA" id="ARBA00022676"/>
    </source>
</evidence>
<keyword evidence="11" id="KW-1185">Reference proteome</keyword>
<name>A0A2U1FCV1_9PSEU</name>
<keyword evidence="2" id="KW-0328">Glycosyltransferase</keyword>
<evidence type="ECO:0000259" key="9">
    <source>
        <dbReference type="Pfam" id="PF13632"/>
    </source>
</evidence>
<keyword evidence="3 10" id="KW-0808">Transferase</keyword>
<feature type="region of interest" description="Disordered" evidence="7">
    <location>
        <begin position="603"/>
        <end position="656"/>
    </location>
</feature>
<dbReference type="AlphaFoldDB" id="A0A2U1FCV1"/>
<dbReference type="SUPFAM" id="SSF53448">
    <property type="entry name" value="Nucleotide-diphospho-sugar transferases"/>
    <property type="match status" value="1"/>
</dbReference>
<feature type="region of interest" description="Disordered" evidence="7">
    <location>
        <begin position="419"/>
        <end position="559"/>
    </location>
</feature>
<dbReference type="PANTHER" id="PTHR43867">
    <property type="entry name" value="CELLULOSE SYNTHASE CATALYTIC SUBUNIT A [UDP-FORMING]"/>
    <property type="match status" value="1"/>
</dbReference>
<comment type="caution">
    <text evidence="10">The sequence shown here is derived from an EMBL/GenBank/DDBJ whole genome shotgun (WGS) entry which is preliminary data.</text>
</comment>
<dbReference type="Proteomes" id="UP000245639">
    <property type="component" value="Unassembled WGS sequence"/>
</dbReference>
<dbReference type="EMBL" id="QEKW01000005">
    <property type="protein sequence ID" value="PVZ09986.1"/>
    <property type="molecule type" value="Genomic_DNA"/>
</dbReference>
<feature type="domain" description="Glycosyltransferase 2-like" evidence="9">
    <location>
        <begin position="209"/>
        <end position="403"/>
    </location>
</feature>
<dbReference type="GO" id="GO:0016020">
    <property type="term" value="C:membrane"/>
    <property type="evidence" value="ECO:0007669"/>
    <property type="project" value="UniProtKB-SubCell"/>
</dbReference>
<evidence type="ECO:0000256" key="7">
    <source>
        <dbReference type="SAM" id="MobiDB-lite"/>
    </source>
</evidence>
<accession>A0A2U1FCV1</accession>
<evidence type="ECO:0000256" key="3">
    <source>
        <dbReference type="ARBA" id="ARBA00022679"/>
    </source>
</evidence>
<comment type="subcellular location">
    <subcellularLocation>
        <location evidence="1">Membrane</location>
        <topology evidence="1">Multi-pass membrane protein</topology>
    </subcellularLocation>
</comment>
<protein>
    <submittedName>
        <fullName evidence="10">Cellulose synthase/poly-beta-1,6-N-acetylglucosamine synthase-like glycosyltransferase</fullName>
    </submittedName>
</protein>
<reference evidence="10 11" key="1">
    <citation type="submission" date="2018-04" db="EMBL/GenBank/DDBJ databases">
        <title>Genomic Encyclopedia of Type Strains, Phase IV (KMG-IV): sequencing the most valuable type-strain genomes for metagenomic binning, comparative biology and taxonomic classification.</title>
        <authorList>
            <person name="Goeker M."/>
        </authorList>
    </citation>
    <scope>NUCLEOTIDE SEQUENCE [LARGE SCALE GENOMIC DNA]</scope>
    <source>
        <strain evidence="10 11">DSM 45771</strain>
    </source>
</reference>
<dbReference type="GO" id="GO:0016757">
    <property type="term" value="F:glycosyltransferase activity"/>
    <property type="evidence" value="ECO:0007669"/>
    <property type="project" value="UniProtKB-KW"/>
</dbReference>
<gene>
    <name evidence="10" type="ORF">C8D89_10559</name>
</gene>
<organism evidence="10 11">
    <name type="scientific">Actinomycetospora cinnamomea</name>
    <dbReference type="NCBI Taxonomy" id="663609"/>
    <lineage>
        <taxon>Bacteria</taxon>
        <taxon>Bacillati</taxon>
        <taxon>Actinomycetota</taxon>
        <taxon>Actinomycetes</taxon>
        <taxon>Pseudonocardiales</taxon>
        <taxon>Pseudonocardiaceae</taxon>
        <taxon>Actinomycetospora</taxon>
    </lineage>
</organism>
<sequence>MSAPATIAARYALARYTSPAEQLALTADGFADAHPELSARPRPLRRRVRVVFLAVLAVVGVCLVLWPATVAATVVGAFVLLHCATTLHRLELIRRAVADDPTIEVTDEDARAVPDAALPHYTVLVPAYREPEVIARVVAGMTALEYPADRLEVLLLLEADDGETLAAARAALGGERRGPIAIVEVPPGEPRTKPKACNIGLLRSHGQLVTIFDAEDRPEPLQLRRAVVAFTRLGPRVACLQARLTYHNAEQNLLTRWFTVEYDTWFRWLLPGLMATGAPIPLGGTSNHIRREALVAVGGWDPWNVTEDADLGLRLARCGYEVAMLGSTTEEEANSDAINWVKQRSRWYKGYLQSFAVHVRRPVALTREIGLRGVLGLVLFVAATPVLAMVNPVFWGLTALWILARPPAVAAVFPRSCTTRGSRCGWSAGSPRSSPASPTRARPASPTSPPPRSSRPCTGSSCRSPRSRPGCSSSPRPPTGRRPPTASTSRPRSPSRRWPRDRPRDPPAPARSPAAGGTDPPAPPASGCRRRLVPRRPGPLRRRRRRTGRGPRRGHGGRARAAVRGLVGVVVERPRAHRHRVRLDPAAGAADGPVHAAARAVAGTGVAGLPRGAALRRRERRRRRHHLGAPGRRPGPPVPWGSWPARWRRRSCSGRS</sequence>
<keyword evidence="5 8" id="KW-1133">Transmembrane helix</keyword>
<feature type="compositionally biased region" description="Low complexity" evidence="7">
    <location>
        <begin position="425"/>
        <end position="445"/>
    </location>
</feature>
<feature type="compositionally biased region" description="Low complexity" evidence="7">
    <location>
        <begin position="454"/>
        <end position="474"/>
    </location>
</feature>
<feature type="compositionally biased region" description="Low complexity" evidence="7">
    <location>
        <begin position="482"/>
        <end position="492"/>
    </location>
</feature>
<feature type="transmembrane region" description="Helical" evidence="8">
    <location>
        <begin position="48"/>
        <end position="66"/>
    </location>
</feature>
<dbReference type="InterPro" id="IPR001173">
    <property type="entry name" value="Glyco_trans_2-like"/>
</dbReference>
<feature type="compositionally biased region" description="Basic residues" evidence="7">
    <location>
        <begin position="646"/>
        <end position="656"/>
    </location>
</feature>
<dbReference type="InterPro" id="IPR029044">
    <property type="entry name" value="Nucleotide-diphossugar_trans"/>
</dbReference>
<feature type="compositionally biased region" description="Basic residues" evidence="7">
    <location>
        <begin position="528"/>
        <end position="558"/>
    </location>
</feature>
<evidence type="ECO:0000256" key="1">
    <source>
        <dbReference type="ARBA" id="ARBA00004141"/>
    </source>
</evidence>
<dbReference type="PANTHER" id="PTHR43867:SF2">
    <property type="entry name" value="CELLULOSE SYNTHASE CATALYTIC SUBUNIT A [UDP-FORMING]"/>
    <property type="match status" value="1"/>
</dbReference>
<evidence type="ECO:0000256" key="8">
    <source>
        <dbReference type="SAM" id="Phobius"/>
    </source>
</evidence>
<feature type="compositionally biased region" description="Basic residues" evidence="7">
    <location>
        <begin position="614"/>
        <end position="627"/>
    </location>
</feature>
<dbReference type="RefSeq" id="WP_207787179.1">
    <property type="nucleotide sequence ID" value="NZ_QEKW01000005.1"/>
</dbReference>
<evidence type="ECO:0000256" key="5">
    <source>
        <dbReference type="ARBA" id="ARBA00022989"/>
    </source>
</evidence>
<proteinExistence type="predicted"/>
<dbReference type="InterPro" id="IPR050321">
    <property type="entry name" value="Glycosyltr_2/OpgH_subfam"/>
</dbReference>
<feature type="compositionally biased region" description="Low complexity" evidence="7">
    <location>
        <begin position="603"/>
        <end position="613"/>
    </location>
</feature>
<dbReference type="Pfam" id="PF13632">
    <property type="entry name" value="Glyco_trans_2_3"/>
    <property type="match status" value="1"/>
</dbReference>
<evidence type="ECO:0000313" key="10">
    <source>
        <dbReference type="EMBL" id="PVZ09986.1"/>
    </source>
</evidence>
<keyword evidence="4 8" id="KW-0812">Transmembrane</keyword>
<evidence type="ECO:0000256" key="6">
    <source>
        <dbReference type="ARBA" id="ARBA00023136"/>
    </source>
</evidence>